<evidence type="ECO:0000313" key="8">
    <source>
        <dbReference type="Proteomes" id="UP000053647"/>
    </source>
</evidence>
<evidence type="ECO:0000256" key="6">
    <source>
        <dbReference type="SAM" id="Phobius"/>
    </source>
</evidence>
<dbReference type="InterPro" id="IPR000791">
    <property type="entry name" value="Gpr1/Fun34/SatP-like"/>
</dbReference>
<dbReference type="EMBL" id="KN819378">
    <property type="protein sequence ID" value="KIJ11515.1"/>
    <property type="molecule type" value="Genomic_DNA"/>
</dbReference>
<protein>
    <submittedName>
        <fullName evidence="7">Uncharacterized protein</fullName>
    </submittedName>
</protein>
<feature type="transmembrane region" description="Helical" evidence="6">
    <location>
        <begin position="26"/>
        <end position="45"/>
    </location>
</feature>
<keyword evidence="8" id="KW-1185">Reference proteome</keyword>
<name>A0A0C9T741_PAXIN</name>
<feature type="transmembrane region" description="Helical" evidence="6">
    <location>
        <begin position="96"/>
        <end position="115"/>
    </location>
</feature>
<keyword evidence="5 6" id="KW-0472">Membrane</keyword>
<evidence type="ECO:0000256" key="1">
    <source>
        <dbReference type="ARBA" id="ARBA00004141"/>
    </source>
</evidence>
<dbReference type="Pfam" id="PF01184">
    <property type="entry name" value="Gpr1_Fun34_YaaH"/>
    <property type="match status" value="1"/>
</dbReference>
<sequence length="191" mass="20563">MLAFRSGVLCESLLILHVGDVYTPNLVLVFATFYGGISQTLVGMWEMFLGNTFTATLFLTYGGFYLSYGAIYLPQIGIAAAYSVDGVLTDEFHHAMGIYLGVWCLITFLFTLGALRTTIPTIFTLVVAVGNFGSLSVNAFTGSSQFATIGGVFGLLASFGSFYCAMSSLWTQQTTLSYIRLPVLSIAPSNV</sequence>
<proteinExistence type="inferred from homology"/>
<dbReference type="OrthoDB" id="3648309at2759"/>
<dbReference type="HOGENOM" id="CLU_051062_1_2_1"/>
<evidence type="ECO:0000256" key="3">
    <source>
        <dbReference type="ARBA" id="ARBA00022692"/>
    </source>
</evidence>
<comment type="subcellular location">
    <subcellularLocation>
        <location evidence="1">Membrane</location>
        <topology evidence="1">Multi-pass membrane protein</topology>
    </subcellularLocation>
</comment>
<feature type="transmembrane region" description="Helical" evidence="6">
    <location>
        <begin position="146"/>
        <end position="170"/>
    </location>
</feature>
<evidence type="ECO:0000256" key="4">
    <source>
        <dbReference type="ARBA" id="ARBA00022989"/>
    </source>
</evidence>
<keyword evidence="3 6" id="KW-0812">Transmembrane</keyword>
<dbReference type="GO" id="GO:0015123">
    <property type="term" value="F:acetate transmembrane transporter activity"/>
    <property type="evidence" value="ECO:0007669"/>
    <property type="project" value="TreeGrafter"/>
</dbReference>
<dbReference type="NCBIfam" id="NF038013">
    <property type="entry name" value="AceTr_1"/>
    <property type="match status" value="1"/>
</dbReference>
<dbReference type="PANTHER" id="PTHR31123:SF1">
    <property type="entry name" value="ACCUMULATION OF DYADS PROTEIN 2-RELATED"/>
    <property type="match status" value="1"/>
</dbReference>
<gene>
    <name evidence="7" type="ORF">PAXINDRAFT_15620</name>
</gene>
<evidence type="ECO:0000256" key="2">
    <source>
        <dbReference type="ARBA" id="ARBA00005587"/>
    </source>
</evidence>
<accession>A0A0C9T741</accession>
<organism evidence="7 8">
    <name type="scientific">Paxillus involutus ATCC 200175</name>
    <dbReference type="NCBI Taxonomy" id="664439"/>
    <lineage>
        <taxon>Eukaryota</taxon>
        <taxon>Fungi</taxon>
        <taxon>Dikarya</taxon>
        <taxon>Basidiomycota</taxon>
        <taxon>Agaricomycotina</taxon>
        <taxon>Agaricomycetes</taxon>
        <taxon>Agaricomycetidae</taxon>
        <taxon>Boletales</taxon>
        <taxon>Paxilineae</taxon>
        <taxon>Paxillaceae</taxon>
        <taxon>Paxillus</taxon>
    </lineage>
</organism>
<feature type="transmembrane region" description="Helical" evidence="6">
    <location>
        <begin position="57"/>
        <end position="84"/>
    </location>
</feature>
<dbReference type="InterPro" id="IPR051633">
    <property type="entry name" value="AceTr"/>
</dbReference>
<dbReference type="PANTHER" id="PTHR31123">
    <property type="entry name" value="ACCUMULATION OF DYADS PROTEIN 2-RELATED"/>
    <property type="match status" value="1"/>
</dbReference>
<reference evidence="8" key="2">
    <citation type="submission" date="2015-01" db="EMBL/GenBank/DDBJ databases">
        <title>Evolutionary Origins and Diversification of the Mycorrhizal Mutualists.</title>
        <authorList>
            <consortium name="DOE Joint Genome Institute"/>
            <consortium name="Mycorrhizal Genomics Consortium"/>
            <person name="Kohler A."/>
            <person name="Kuo A."/>
            <person name="Nagy L.G."/>
            <person name="Floudas D."/>
            <person name="Copeland A."/>
            <person name="Barry K.W."/>
            <person name="Cichocki N."/>
            <person name="Veneault-Fourrey C."/>
            <person name="LaButti K."/>
            <person name="Lindquist E.A."/>
            <person name="Lipzen A."/>
            <person name="Lundell T."/>
            <person name="Morin E."/>
            <person name="Murat C."/>
            <person name="Riley R."/>
            <person name="Ohm R."/>
            <person name="Sun H."/>
            <person name="Tunlid A."/>
            <person name="Henrissat B."/>
            <person name="Grigoriev I.V."/>
            <person name="Hibbett D.S."/>
            <person name="Martin F."/>
        </authorList>
    </citation>
    <scope>NUCLEOTIDE SEQUENCE [LARGE SCALE GENOMIC DNA]</scope>
    <source>
        <strain evidence="8">ATCC 200175</strain>
    </source>
</reference>
<evidence type="ECO:0000256" key="5">
    <source>
        <dbReference type="ARBA" id="ARBA00023136"/>
    </source>
</evidence>
<feature type="transmembrane region" description="Helical" evidence="6">
    <location>
        <begin position="122"/>
        <end position="140"/>
    </location>
</feature>
<dbReference type="Proteomes" id="UP000053647">
    <property type="component" value="Unassembled WGS sequence"/>
</dbReference>
<dbReference type="AlphaFoldDB" id="A0A0C9T741"/>
<reference evidence="7 8" key="1">
    <citation type="submission" date="2014-06" db="EMBL/GenBank/DDBJ databases">
        <authorList>
            <consortium name="DOE Joint Genome Institute"/>
            <person name="Kuo A."/>
            <person name="Kohler A."/>
            <person name="Nagy L.G."/>
            <person name="Floudas D."/>
            <person name="Copeland A."/>
            <person name="Barry K.W."/>
            <person name="Cichocki N."/>
            <person name="Veneault-Fourrey C."/>
            <person name="LaButti K."/>
            <person name="Lindquist E.A."/>
            <person name="Lipzen A."/>
            <person name="Lundell T."/>
            <person name="Morin E."/>
            <person name="Murat C."/>
            <person name="Sun H."/>
            <person name="Tunlid A."/>
            <person name="Henrissat B."/>
            <person name="Grigoriev I.V."/>
            <person name="Hibbett D.S."/>
            <person name="Martin F."/>
            <person name="Nordberg H.P."/>
            <person name="Cantor M.N."/>
            <person name="Hua S.X."/>
        </authorList>
    </citation>
    <scope>NUCLEOTIDE SEQUENCE [LARGE SCALE GENOMIC DNA]</scope>
    <source>
        <strain evidence="7 8">ATCC 200175</strain>
    </source>
</reference>
<evidence type="ECO:0000313" key="7">
    <source>
        <dbReference type="EMBL" id="KIJ11515.1"/>
    </source>
</evidence>
<keyword evidence="4 6" id="KW-1133">Transmembrane helix</keyword>
<comment type="similarity">
    <text evidence="2">Belongs to the acetate uptake transporter (AceTr) (TC 2.A.96) family.</text>
</comment>
<dbReference type="GO" id="GO:0005886">
    <property type="term" value="C:plasma membrane"/>
    <property type="evidence" value="ECO:0007669"/>
    <property type="project" value="TreeGrafter"/>
</dbReference>